<dbReference type="RefSeq" id="WP_147790133.1">
    <property type="nucleotide sequence ID" value="NZ_RCNL01000017.1"/>
</dbReference>
<sequence length="404" mass="45610">MLTSTQAKHNLVSRNIINIQPFITYFTEIQELLLVEGTPDGELFNPGYLLPELDEKLAKYFSAAEIALSDLGNYQDVRLRFMDLRSNPATQTTKTFASLLMVARAVRYIHDTGEKIVIVTPSSANKATALRDAVWRAIDNGLVTSEQLRIVSVIPAESLNKTRESPLSQSAELAARNPIFTSTGNARMDVKELVRNFSSTLSQNEGHEGVNFWFTLSLDNYQFADAVRAFVEQDYLPTDTARLHAHSVSSAYGLLGHYFGYQWRVKRQKRDIHHPGYFLIQHLDTPDMVLDLYYDSFSRDNLPAYIKVDEHYRQNKSVHFPRITDDPHEVLETTFYTHQPVTSALMKSLIREHGGGGVVVSKRECAVQNVTFLPGSYLRMEAVCSCHSILMPSGNALSAWQSLE</sequence>
<evidence type="ECO:0000313" key="2">
    <source>
        <dbReference type="Proteomes" id="UP000426772"/>
    </source>
</evidence>
<dbReference type="Pfam" id="PF19465">
    <property type="entry name" value="DUF6002"/>
    <property type="match status" value="1"/>
</dbReference>
<keyword evidence="2" id="KW-1185">Reference proteome</keyword>
<dbReference type="Proteomes" id="UP000426772">
    <property type="component" value="Unassembled WGS sequence"/>
</dbReference>
<comment type="caution">
    <text evidence="1">The sequence shown here is derived from an EMBL/GenBank/DDBJ whole genome shotgun (WGS) entry which is preliminary data.</text>
</comment>
<reference evidence="1 2" key="1">
    <citation type="submission" date="2018-10" db="EMBL/GenBank/DDBJ databases">
        <title>Draft genome sequence of Pantoea vagans isolated from corpses of the sugarcane aphid Melanaphis sacchari Zehntner.</title>
        <authorList>
            <person name="Toledo E."/>
            <person name="Pena G."/>
            <person name="Lozano L."/>
        </authorList>
    </citation>
    <scope>NUCLEOTIDE SEQUENCE [LARGE SCALE GENOMIC DNA]</scope>
    <source>
        <strain evidence="1 2">ET-90</strain>
    </source>
</reference>
<dbReference type="InterPro" id="IPR046044">
    <property type="entry name" value="DUF6002"/>
</dbReference>
<gene>
    <name evidence="1" type="ORF">D9O29_22995</name>
</gene>
<name>A0ABY3L9H8_9GAMM</name>
<accession>A0ABY3L9H8</accession>
<evidence type="ECO:0000313" key="1">
    <source>
        <dbReference type="EMBL" id="TXL74226.1"/>
    </source>
</evidence>
<organism evidence="1 2">
    <name type="scientific">Pantoea vagans</name>
    <dbReference type="NCBI Taxonomy" id="470934"/>
    <lineage>
        <taxon>Bacteria</taxon>
        <taxon>Pseudomonadati</taxon>
        <taxon>Pseudomonadota</taxon>
        <taxon>Gammaproteobacteria</taxon>
        <taxon>Enterobacterales</taxon>
        <taxon>Erwiniaceae</taxon>
        <taxon>Pantoea</taxon>
    </lineage>
</organism>
<proteinExistence type="predicted"/>
<dbReference type="EMBL" id="RCNL01000017">
    <property type="protein sequence ID" value="TXL74226.1"/>
    <property type="molecule type" value="Genomic_DNA"/>
</dbReference>
<protein>
    <submittedName>
        <fullName evidence="1">Uncharacterized protein</fullName>
    </submittedName>
</protein>